<feature type="compositionally biased region" description="Low complexity" evidence="1">
    <location>
        <begin position="562"/>
        <end position="573"/>
    </location>
</feature>
<feature type="compositionally biased region" description="Basic and acidic residues" evidence="1">
    <location>
        <begin position="211"/>
        <end position="227"/>
    </location>
</feature>
<dbReference type="EMBL" id="KI912114">
    <property type="protein sequence ID" value="ETS79671.1"/>
    <property type="molecule type" value="Genomic_DNA"/>
</dbReference>
<evidence type="ECO:0000313" key="3">
    <source>
        <dbReference type="Proteomes" id="UP000030651"/>
    </source>
</evidence>
<feature type="compositionally biased region" description="Basic and acidic residues" evidence="1">
    <location>
        <begin position="174"/>
        <end position="193"/>
    </location>
</feature>
<dbReference type="Proteomes" id="UP000030651">
    <property type="component" value="Unassembled WGS sequence"/>
</dbReference>
<name>W3X3F3_PESFW</name>
<feature type="region of interest" description="Disordered" evidence="1">
    <location>
        <begin position="17"/>
        <end position="509"/>
    </location>
</feature>
<feature type="compositionally biased region" description="Basic and acidic residues" evidence="1">
    <location>
        <begin position="476"/>
        <end position="491"/>
    </location>
</feature>
<dbReference type="eggNOG" id="ENOG502R91V">
    <property type="taxonomic scope" value="Eukaryota"/>
</dbReference>
<dbReference type="OrthoDB" id="5296at2759"/>
<feature type="compositionally biased region" description="Basic and acidic residues" evidence="1">
    <location>
        <begin position="129"/>
        <end position="165"/>
    </location>
</feature>
<feature type="compositionally biased region" description="Basic and acidic residues" evidence="1">
    <location>
        <begin position="385"/>
        <end position="404"/>
    </location>
</feature>
<organism evidence="2 3">
    <name type="scientific">Pestalotiopsis fici (strain W106-1 / CGMCC3.15140)</name>
    <dbReference type="NCBI Taxonomy" id="1229662"/>
    <lineage>
        <taxon>Eukaryota</taxon>
        <taxon>Fungi</taxon>
        <taxon>Dikarya</taxon>
        <taxon>Ascomycota</taxon>
        <taxon>Pezizomycotina</taxon>
        <taxon>Sordariomycetes</taxon>
        <taxon>Xylariomycetidae</taxon>
        <taxon>Amphisphaeriales</taxon>
        <taxon>Sporocadaceae</taxon>
        <taxon>Pestalotiopsis</taxon>
    </lineage>
</organism>
<dbReference type="InParanoid" id="W3X3F3"/>
<dbReference type="STRING" id="1229662.W3X3F3"/>
<feature type="region of interest" description="Disordered" evidence="1">
    <location>
        <begin position="528"/>
        <end position="616"/>
    </location>
</feature>
<dbReference type="HOGENOM" id="CLU_010037_0_0_1"/>
<feature type="compositionally biased region" description="Low complexity" evidence="1">
    <location>
        <begin position="29"/>
        <end position="39"/>
    </location>
</feature>
<feature type="compositionally biased region" description="Basic and acidic residues" evidence="1">
    <location>
        <begin position="261"/>
        <end position="273"/>
    </location>
</feature>
<sequence>MPDGIDLESFLQHGYWQNSRVKTTDTRDNTSSYSYNNTSIPRSSHSTEYPPELRRRSFYPPSPSVEDESASIAKEYGSILSAYPDEEPRYPGDPDQLPIISGPLYEHNPEQRFVFLGPSSSSTSDEDTTELKNNDSQKRSVDDTEKPPLTKGKERAPDREEKNDCQKFVLVASDGEKEKLSSRPETEERSKRPIRERRKSRLEDLPTIITDLDRDGHGESRQKDIRRSRSANGRETGNDDYFSPRRSSQRYPNESLLSPDVTKHSTKGRDRTYYDYSGPNSPSQGRSRAHGDDHPGERRHSRRPDDTLDRPYSAGPVESRNPETSRSARKVAQEGSTGRESRDALNEKHRQNGDRPANVDRTDSLSSTNRPDRESLKPRSLSFRGKRESDDSRFSSEEEVDRRPTPRQRVKSFVHEERSGHLQTPTEPKPLGRRSKPSTPLASPRVSQGELFPNRTEYNERRNSRSATFPMNVGRENSKPEGRFRTEDDLSRPVSRTSTAKSSLSSAVPLAVPVLTAVAAAAAVAAKEPGSPADRKPSGIPPSQKPVPQKARVSADEKPDSRSSSLTPSSSTTSKRDWEPPKFDPYKDGVHDDKPNASYRRYSEGHKGSLPDLPECPRTNPQTHHVDWLTLPKCDHFNICPSCVSTAFANTEWQKSFVLPPFRATDKPLKCDFGASPWYHIAWLLMHKNQIPDLGMFQGLNNVTRDHQPCSGNQEAIRIWYTIKDPETRRPVRNFKVCHHCAKSIETLLPSLKGVFVPVGQPGETSRGICSMRKQNHAGAGRDRFVVLFDQMETTSDLALASKRSPDVHALANKVRKICSLDECYGGQPVRDRKWFSMRSMPYFTVCEECYEDVIWPEIERGASNVKAEFYNHSQRLDTAACQLYSDRMRRYFRDAVKNDDLEYLKSKIARRRQKEQEFYDSIRSIDADAAARGWDRERVDDEIERAKREWRRHE</sequence>
<dbReference type="OMA" id="GYQDWYT"/>
<evidence type="ECO:0000256" key="1">
    <source>
        <dbReference type="SAM" id="MobiDB-lite"/>
    </source>
</evidence>
<feature type="compositionally biased region" description="Basic and acidic residues" evidence="1">
    <location>
        <begin position="289"/>
        <end position="309"/>
    </location>
</feature>
<dbReference type="GeneID" id="19274537"/>
<proteinExistence type="predicted"/>
<feature type="compositionally biased region" description="Basic and acidic residues" evidence="1">
    <location>
        <begin position="574"/>
        <end position="609"/>
    </location>
</feature>
<reference evidence="3" key="1">
    <citation type="journal article" date="2015" name="BMC Genomics">
        <title>Genomic and transcriptomic analysis of the endophytic fungus Pestalotiopsis fici reveals its lifestyle and high potential for synthesis of natural products.</title>
        <authorList>
            <person name="Wang X."/>
            <person name="Zhang X."/>
            <person name="Liu L."/>
            <person name="Xiang M."/>
            <person name="Wang W."/>
            <person name="Sun X."/>
            <person name="Che Y."/>
            <person name="Guo L."/>
            <person name="Liu G."/>
            <person name="Guo L."/>
            <person name="Wang C."/>
            <person name="Yin W.B."/>
            <person name="Stadler M."/>
            <person name="Zhang X."/>
            <person name="Liu X."/>
        </authorList>
    </citation>
    <scope>NUCLEOTIDE SEQUENCE [LARGE SCALE GENOMIC DNA]</scope>
    <source>
        <strain evidence="3">W106-1 / CGMCC3.15140</strain>
    </source>
</reference>
<evidence type="ECO:0000313" key="2">
    <source>
        <dbReference type="EMBL" id="ETS79671.1"/>
    </source>
</evidence>
<dbReference type="RefSeq" id="XP_007836296.1">
    <property type="nucleotide sequence ID" value="XM_007838105.1"/>
</dbReference>
<dbReference type="KEGG" id="pfy:PFICI_09524"/>
<feature type="compositionally biased region" description="Polar residues" evidence="1">
    <location>
        <begin position="245"/>
        <end position="256"/>
    </location>
</feature>
<accession>W3X3F3</accession>
<keyword evidence="3" id="KW-1185">Reference proteome</keyword>
<dbReference type="AlphaFoldDB" id="W3X3F3"/>
<feature type="compositionally biased region" description="Low complexity" evidence="1">
    <location>
        <begin position="495"/>
        <end position="509"/>
    </location>
</feature>
<gene>
    <name evidence="2" type="ORF">PFICI_09524</name>
</gene>
<protein>
    <submittedName>
        <fullName evidence="2">Uncharacterized protein</fullName>
    </submittedName>
</protein>
<feature type="compositionally biased region" description="Basic and acidic residues" evidence="1">
    <location>
        <begin position="337"/>
        <end position="363"/>
    </location>
</feature>